<evidence type="ECO:0000313" key="3">
    <source>
        <dbReference type="Proteomes" id="UP001501218"/>
    </source>
</evidence>
<dbReference type="InterPro" id="IPR024078">
    <property type="entry name" value="LmbE-like_dom_sf"/>
</dbReference>
<reference evidence="2 3" key="1">
    <citation type="journal article" date="2019" name="Int. J. Syst. Evol. Microbiol.">
        <title>The Global Catalogue of Microorganisms (GCM) 10K type strain sequencing project: providing services to taxonomists for standard genome sequencing and annotation.</title>
        <authorList>
            <consortium name="The Broad Institute Genomics Platform"/>
            <consortium name="The Broad Institute Genome Sequencing Center for Infectious Disease"/>
            <person name="Wu L."/>
            <person name="Ma J."/>
        </authorList>
    </citation>
    <scope>NUCLEOTIDE SEQUENCE [LARGE SCALE GENOMIC DNA]</scope>
    <source>
        <strain evidence="2 3">JCM 16221</strain>
    </source>
</reference>
<dbReference type="SUPFAM" id="SSF102588">
    <property type="entry name" value="LmbE-like"/>
    <property type="match status" value="1"/>
</dbReference>
<dbReference type="RefSeq" id="WP_344128714.1">
    <property type="nucleotide sequence ID" value="NZ_BAAARA010000004.1"/>
</dbReference>
<dbReference type="PANTHER" id="PTHR12993">
    <property type="entry name" value="N-ACETYLGLUCOSAMINYL-PHOSPHATIDYLINOSITOL DE-N-ACETYLASE-RELATED"/>
    <property type="match status" value="1"/>
</dbReference>
<keyword evidence="3" id="KW-1185">Reference proteome</keyword>
<evidence type="ECO:0000313" key="2">
    <source>
        <dbReference type="EMBL" id="GAA2341859.1"/>
    </source>
</evidence>
<dbReference type="Gene3D" id="3.40.50.10320">
    <property type="entry name" value="LmbE-like"/>
    <property type="match status" value="1"/>
</dbReference>
<organism evidence="2 3">
    <name type="scientific">Saccharopolyspora halophila</name>
    <dbReference type="NCBI Taxonomy" id="405551"/>
    <lineage>
        <taxon>Bacteria</taxon>
        <taxon>Bacillati</taxon>
        <taxon>Actinomycetota</taxon>
        <taxon>Actinomycetes</taxon>
        <taxon>Pseudonocardiales</taxon>
        <taxon>Pseudonocardiaceae</taxon>
        <taxon>Saccharopolyspora</taxon>
    </lineage>
</organism>
<dbReference type="InterPro" id="IPR003737">
    <property type="entry name" value="GlcNAc_PI_deacetylase-related"/>
</dbReference>
<evidence type="ECO:0000256" key="1">
    <source>
        <dbReference type="ARBA" id="ARBA00022833"/>
    </source>
</evidence>
<protein>
    <submittedName>
        <fullName evidence="2">PIG-L family deacetylase</fullName>
    </submittedName>
</protein>
<dbReference type="PANTHER" id="PTHR12993:SF28">
    <property type="entry name" value="LMBE FAMILY PROTEIN"/>
    <property type="match status" value="1"/>
</dbReference>
<gene>
    <name evidence="2" type="ORF">GCM10009854_17990</name>
</gene>
<dbReference type="Pfam" id="PF02585">
    <property type="entry name" value="PIG-L"/>
    <property type="match status" value="1"/>
</dbReference>
<keyword evidence="1" id="KW-0862">Zinc</keyword>
<comment type="caution">
    <text evidence="2">The sequence shown here is derived from an EMBL/GenBank/DDBJ whole genome shotgun (WGS) entry which is preliminary data.</text>
</comment>
<accession>A0ABN3G0Z7</accession>
<name>A0ABN3G0Z7_9PSEU</name>
<proteinExistence type="predicted"/>
<dbReference type="EMBL" id="BAAARA010000004">
    <property type="protein sequence ID" value="GAA2341859.1"/>
    <property type="molecule type" value="Genomic_DNA"/>
</dbReference>
<dbReference type="Proteomes" id="UP001501218">
    <property type="component" value="Unassembled WGS sequence"/>
</dbReference>
<sequence length="225" mass="24594">MRSLQPFPEQWTRAVCVMAHPDDVEYGPAAAVARWTGSGREVGYVFVTSGEAGIEGMPPERAGPLREQEERAAAARVGVAEPEFLGFADSAIRNTAELRRAIADAVRRWDPELIVLLNHRARWANGGGNTDDHRNTGHAVLECLRENDFPRLRWIAIADSPEIDHAVDVTGTIETGLAALREHRAYLEALGGEQWSVEHVLGNASQAGELFGTTYAAAFELRDVA</sequence>